<gene>
    <name evidence="7" type="ORF">ACFO3I_03715</name>
</gene>
<keyword evidence="8" id="KW-1185">Reference proteome</keyword>
<dbReference type="EMBL" id="JBHSGB010000004">
    <property type="protein sequence ID" value="MFC4654130.1"/>
    <property type="molecule type" value="Genomic_DNA"/>
</dbReference>
<dbReference type="PANTHER" id="PTHR42973:SF39">
    <property type="entry name" value="FAD-BINDING PCMH-TYPE DOMAIN-CONTAINING PROTEIN"/>
    <property type="match status" value="1"/>
</dbReference>
<dbReference type="InterPro" id="IPR016169">
    <property type="entry name" value="FAD-bd_PCMH_sub2"/>
</dbReference>
<evidence type="ECO:0000256" key="4">
    <source>
        <dbReference type="ARBA" id="ARBA00022827"/>
    </source>
</evidence>
<name>A0ABV9JJN5_9GAMM</name>
<evidence type="ECO:0000313" key="7">
    <source>
        <dbReference type="EMBL" id="MFC4654130.1"/>
    </source>
</evidence>
<proteinExistence type="inferred from homology"/>
<dbReference type="RefSeq" id="WP_377331870.1">
    <property type="nucleotide sequence ID" value="NZ_JBHSGB010000004.1"/>
</dbReference>
<protein>
    <submittedName>
        <fullName evidence="7">FAD-binding oxidoreductase</fullName>
    </submittedName>
</protein>
<dbReference type="PANTHER" id="PTHR42973">
    <property type="entry name" value="BINDING OXIDOREDUCTASE, PUTATIVE (AFU_ORTHOLOGUE AFUA_1G17690)-RELATED"/>
    <property type="match status" value="1"/>
</dbReference>
<dbReference type="InterPro" id="IPR016167">
    <property type="entry name" value="FAD-bd_PCMH_sub1"/>
</dbReference>
<dbReference type="InterPro" id="IPR036318">
    <property type="entry name" value="FAD-bd_PCMH-like_sf"/>
</dbReference>
<feature type="domain" description="FAD-binding PCMH-type" evidence="6">
    <location>
        <begin position="67"/>
        <end position="236"/>
    </location>
</feature>
<dbReference type="PROSITE" id="PS51387">
    <property type="entry name" value="FAD_PCMH"/>
    <property type="match status" value="1"/>
</dbReference>
<evidence type="ECO:0000256" key="5">
    <source>
        <dbReference type="ARBA" id="ARBA00023002"/>
    </source>
</evidence>
<reference evidence="8" key="1">
    <citation type="journal article" date="2019" name="Int. J. Syst. Evol. Microbiol.">
        <title>The Global Catalogue of Microorganisms (GCM) 10K type strain sequencing project: providing services to taxonomists for standard genome sequencing and annotation.</title>
        <authorList>
            <consortium name="The Broad Institute Genomics Platform"/>
            <consortium name="The Broad Institute Genome Sequencing Center for Infectious Disease"/>
            <person name="Wu L."/>
            <person name="Ma J."/>
        </authorList>
    </citation>
    <scope>NUCLEOTIDE SEQUENCE [LARGE SCALE GENOMIC DNA]</scope>
    <source>
        <strain evidence="8">DT28</strain>
    </source>
</reference>
<dbReference type="Pfam" id="PF01565">
    <property type="entry name" value="FAD_binding_4"/>
    <property type="match status" value="1"/>
</dbReference>
<dbReference type="InterPro" id="IPR006094">
    <property type="entry name" value="Oxid_FAD_bind_N"/>
</dbReference>
<keyword evidence="5" id="KW-0560">Oxidoreductase</keyword>
<evidence type="ECO:0000259" key="6">
    <source>
        <dbReference type="PROSITE" id="PS51387"/>
    </source>
</evidence>
<comment type="caution">
    <text evidence="7">The sequence shown here is derived from an EMBL/GenBank/DDBJ whole genome shotgun (WGS) entry which is preliminary data.</text>
</comment>
<dbReference type="Gene3D" id="3.30.43.10">
    <property type="entry name" value="Uridine Diphospho-n-acetylenolpyruvylglucosamine Reductase, domain 2"/>
    <property type="match status" value="1"/>
</dbReference>
<evidence type="ECO:0000256" key="3">
    <source>
        <dbReference type="ARBA" id="ARBA00022630"/>
    </source>
</evidence>
<dbReference type="SUPFAM" id="SSF56176">
    <property type="entry name" value="FAD-binding/transporter-associated domain-like"/>
    <property type="match status" value="1"/>
</dbReference>
<dbReference type="InterPro" id="IPR016166">
    <property type="entry name" value="FAD-bd_PCMH"/>
</dbReference>
<evidence type="ECO:0000256" key="2">
    <source>
        <dbReference type="ARBA" id="ARBA00005466"/>
    </source>
</evidence>
<evidence type="ECO:0000256" key="1">
    <source>
        <dbReference type="ARBA" id="ARBA00001974"/>
    </source>
</evidence>
<evidence type="ECO:0000313" key="8">
    <source>
        <dbReference type="Proteomes" id="UP001595962"/>
    </source>
</evidence>
<dbReference type="Gene3D" id="3.30.465.10">
    <property type="match status" value="1"/>
</dbReference>
<dbReference type="InterPro" id="IPR012951">
    <property type="entry name" value="BBE"/>
</dbReference>
<keyword evidence="4" id="KW-0274">FAD</keyword>
<sequence length="503" mass="55814">MHRREFFSQSAAWLTATAALQLTGCQLKPALPETADWQQLRQGFKGQLLFPADPLFSRFAKAANSRFDAIQPALIARPVHASDVQLVLAFAWQFQLPLVGRCGGHNYAGYSSTQGVLLDFALMDQIELQGETAWIGAGAKLGDVYFQLSQQGRSIPAGSCVGVGISGLTLGGGMGMADRKYGLTCDALLEAELVTATGELLRCSAQQNSELFWGLRGGGGGQFGLVTRLKFRTFATAEVLSCHAYFQFEQALPVLNLWQHWSRQLPRELWSQAAFWWTDDQSKAPVLQIRVSSLGATKELQQQWATWLRRLPSQPFEQDVVLHDYAEYMLSDCAGLEMQQCKLPHQSEQGVLRRVAMAGSSDFFQGPLPKAGLDALLDAVQQRQQQGHGGGILLTLMGGAIRDLAHNDSAFAHRAADFCTQYLVSRPVGTAEQELQQADLWMGQMRLTMAPWSTGGAYLNYTDPLLSNWPQAYYADHYPRLQRLKKQYDPEGMLRFAQKIKED</sequence>
<keyword evidence="3" id="KW-0285">Flavoprotein</keyword>
<comment type="similarity">
    <text evidence="2">Belongs to the oxygen-dependent FAD-linked oxidoreductase family.</text>
</comment>
<comment type="cofactor">
    <cofactor evidence="1">
        <name>FAD</name>
        <dbReference type="ChEBI" id="CHEBI:57692"/>
    </cofactor>
</comment>
<dbReference type="Proteomes" id="UP001595962">
    <property type="component" value="Unassembled WGS sequence"/>
</dbReference>
<accession>A0ABV9JJN5</accession>
<dbReference type="Gene3D" id="3.40.462.20">
    <property type="match status" value="1"/>
</dbReference>
<dbReference type="InterPro" id="IPR050416">
    <property type="entry name" value="FAD-linked_Oxidoreductase"/>
</dbReference>
<dbReference type="Pfam" id="PF08031">
    <property type="entry name" value="BBE"/>
    <property type="match status" value="1"/>
</dbReference>
<organism evidence="7 8">
    <name type="scientific">Rheinheimera marina</name>
    <dbReference type="NCBI Taxonomy" id="1774958"/>
    <lineage>
        <taxon>Bacteria</taxon>
        <taxon>Pseudomonadati</taxon>
        <taxon>Pseudomonadota</taxon>
        <taxon>Gammaproteobacteria</taxon>
        <taxon>Chromatiales</taxon>
        <taxon>Chromatiaceae</taxon>
        <taxon>Rheinheimera</taxon>
    </lineage>
</organism>